<organism evidence="2 3">
    <name type="scientific">Microcella daejeonensis</name>
    <dbReference type="NCBI Taxonomy" id="2994971"/>
    <lineage>
        <taxon>Bacteria</taxon>
        <taxon>Bacillati</taxon>
        <taxon>Actinomycetota</taxon>
        <taxon>Actinomycetes</taxon>
        <taxon>Micrococcales</taxon>
        <taxon>Microbacteriaceae</taxon>
        <taxon>Microcella</taxon>
    </lineage>
</organism>
<evidence type="ECO:0000256" key="1">
    <source>
        <dbReference type="SAM" id="SignalP"/>
    </source>
</evidence>
<accession>A0A9E8MLK9</accession>
<gene>
    <name evidence="2" type="ORF">OVN18_01705</name>
</gene>
<proteinExistence type="predicted"/>
<name>A0A9E8MLK9_9MICO</name>
<dbReference type="KEGG" id="mdb:OVN18_01705"/>
<feature type="chain" id="PRO_5039042523" description="Secreted protein" evidence="1">
    <location>
        <begin position="25"/>
        <end position="166"/>
    </location>
</feature>
<dbReference type="Proteomes" id="UP001164706">
    <property type="component" value="Chromosome"/>
</dbReference>
<evidence type="ECO:0000313" key="2">
    <source>
        <dbReference type="EMBL" id="WAB81761.1"/>
    </source>
</evidence>
<keyword evidence="1" id="KW-0732">Signal</keyword>
<protein>
    <recommendedName>
        <fullName evidence="4">Secreted protein</fullName>
    </recommendedName>
</protein>
<reference evidence="2" key="1">
    <citation type="submission" date="2022-11" db="EMBL/GenBank/DDBJ databases">
        <title>Description of Microcella daejonensis nov. sp, isolated from riverside soil.</title>
        <authorList>
            <person name="Molina K.M."/>
            <person name="Kim S.B."/>
        </authorList>
    </citation>
    <scope>NUCLEOTIDE SEQUENCE</scope>
    <source>
        <strain evidence="2">MMS21-STM12</strain>
    </source>
</reference>
<evidence type="ECO:0008006" key="4">
    <source>
        <dbReference type="Google" id="ProtNLM"/>
    </source>
</evidence>
<keyword evidence="3" id="KW-1185">Reference proteome</keyword>
<evidence type="ECO:0000313" key="3">
    <source>
        <dbReference type="Proteomes" id="UP001164706"/>
    </source>
</evidence>
<dbReference type="PROSITE" id="PS51257">
    <property type="entry name" value="PROKAR_LIPOPROTEIN"/>
    <property type="match status" value="1"/>
</dbReference>
<dbReference type="EMBL" id="CP113089">
    <property type="protein sequence ID" value="WAB81761.1"/>
    <property type="molecule type" value="Genomic_DNA"/>
</dbReference>
<sequence length="166" mass="16383">MPALRTRSVVTALLAAGLVLGTTACTGTPLDNIVEGVVGSGVDQVTEGIDESVRGLAEDVLGGAELSTDGELPSTFPQGIPLLGGEILGGAGGPDGAGWVARIRIDEAAAFEGARAALEGAGFTASNVSSDATSAFGTFTGAEYIVNLAIATTNGETTATYVVTPV</sequence>
<dbReference type="AlphaFoldDB" id="A0A9E8MLK9"/>
<feature type="signal peptide" evidence="1">
    <location>
        <begin position="1"/>
        <end position="24"/>
    </location>
</feature>
<dbReference type="RefSeq" id="WP_267781549.1">
    <property type="nucleotide sequence ID" value="NZ_CP113089.1"/>
</dbReference>